<dbReference type="EMBL" id="WTXG01000002">
    <property type="protein sequence ID" value="KAI0307315.1"/>
    <property type="molecule type" value="Genomic_DNA"/>
</dbReference>
<organism evidence="1 2">
    <name type="scientific">Multifurca ochricompacta</name>
    <dbReference type="NCBI Taxonomy" id="376703"/>
    <lineage>
        <taxon>Eukaryota</taxon>
        <taxon>Fungi</taxon>
        <taxon>Dikarya</taxon>
        <taxon>Basidiomycota</taxon>
        <taxon>Agaricomycotina</taxon>
        <taxon>Agaricomycetes</taxon>
        <taxon>Russulales</taxon>
        <taxon>Russulaceae</taxon>
        <taxon>Multifurca</taxon>
    </lineage>
</organism>
<gene>
    <name evidence="1" type="ORF">B0F90DRAFT_555758</name>
</gene>
<accession>A0AAD4MC30</accession>
<comment type="caution">
    <text evidence="1">The sequence shown here is derived from an EMBL/GenBank/DDBJ whole genome shotgun (WGS) entry which is preliminary data.</text>
</comment>
<name>A0AAD4MC30_9AGAM</name>
<dbReference type="Proteomes" id="UP001203297">
    <property type="component" value="Unassembled WGS sequence"/>
</dbReference>
<evidence type="ECO:0000313" key="2">
    <source>
        <dbReference type="Proteomes" id="UP001203297"/>
    </source>
</evidence>
<protein>
    <submittedName>
        <fullName evidence="1">Uncharacterized protein</fullName>
    </submittedName>
</protein>
<proteinExistence type="predicted"/>
<reference evidence="1" key="1">
    <citation type="journal article" date="2022" name="New Phytol.">
        <title>Evolutionary transition to the ectomycorrhizal habit in the genomes of a hyperdiverse lineage of mushroom-forming fungi.</title>
        <authorList>
            <person name="Looney B."/>
            <person name="Miyauchi S."/>
            <person name="Morin E."/>
            <person name="Drula E."/>
            <person name="Courty P.E."/>
            <person name="Kohler A."/>
            <person name="Kuo A."/>
            <person name="LaButti K."/>
            <person name="Pangilinan J."/>
            <person name="Lipzen A."/>
            <person name="Riley R."/>
            <person name="Andreopoulos W."/>
            <person name="He G."/>
            <person name="Johnson J."/>
            <person name="Nolan M."/>
            <person name="Tritt A."/>
            <person name="Barry K.W."/>
            <person name="Grigoriev I.V."/>
            <person name="Nagy L.G."/>
            <person name="Hibbett D."/>
            <person name="Henrissat B."/>
            <person name="Matheny P.B."/>
            <person name="Labbe J."/>
            <person name="Martin F.M."/>
        </authorList>
    </citation>
    <scope>NUCLEOTIDE SEQUENCE</scope>
    <source>
        <strain evidence="1">BPL690</strain>
    </source>
</reference>
<sequence length="140" mass="15833">MPESSPPVSGRAIYDTSISGAQDHSYITRLRSDAPPYHSLPQSLVEFRVQEGREYRKARLRALWMQLLAALDSGDADSELELESYPVGGVTLTPESAREMRKMYNRELIGCCNSSGHIGWKEFKKYAEDKEAGKSFLFRI</sequence>
<keyword evidence="2" id="KW-1185">Reference proteome</keyword>
<evidence type="ECO:0000313" key="1">
    <source>
        <dbReference type="EMBL" id="KAI0307315.1"/>
    </source>
</evidence>
<dbReference type="AlphaFoldDB" id="A0AAD4MC30"/>